<feature type="transmembrane region" description="Helical" evidence="8">
    <location>
        <begin position="301"/>
        <end position="320"/>
    </location>
</feature>
<dbReference type="InterPro" id="IPR017871">
    <property type="entry name" value="ABC_transporter-like_CS"/>
</dbReference>
<name>I0IE28_PHYMF</name>
<dbReference type="PROSITE" id="PS50929">
    <property type="entry name" value="ABC_TM1F"/>
    <property type="match status" value="1"/>
</dbReference>
<dbReference type="SMART" id="SM00382">
    <property type="entry name" value="AAA"/>
    <property type="match status" value="1"/>
</dbReference>
<gene>
    <name evidence="11" type="ordered locus">PSMK_13570</name>
</gene>
<dbReference type="PANTHER" id="PTHR24221:SF654">
    <property type="entry name" value="ATP-BINDING CASSETTE SUB-FAMILY B MEMBER 6"/>
    <property type="match status" value="1"/>
</dbReference>
<dbReference type="InterPro" id="IPR039421">
    <property type="entry name" value="Type_1_exporter"/>
</dbReference>
<dbReference type="PANTHER" id="PTHR24221">
    <property type="entry name" value="ATP-BINDING CASSETTE SUB-FAMILY B"/>
    <property type="match status" value="1"/>
</dbReference>
<protein>
    <submittedName>
        <fullName evidence="11">Putative ABC transporter permease/ATP-binding protein</fullName>
    </submittedName>
</protein>
<evidence type="ECO:0000256" key="8">
    <source>
        <dbReference type="SAM" id="Phobius"/>
    </source>
</evidence>
<reference evidence="11 12" key="1">
    <citation type="submission" date="2012-02" db="EMBL/GenBank/DDBJ databases">
        <title>Complete genome sequence of Phycisphaera mikurensis NBRC 102666.</title>
        <authorList>
            <person name="Ankai A."/>
            <person name="Hosoyama A."/>
            <person name="Terui Y."/>
            <person name="Sekine M."/>
            <person name="Fukai R."/>
            <person name="Kato Y."/>
            <person name="Nakamura S."/>
            <person name="Yamada-Narita S."/>
            <person name="Kawakoshi A."/>
            <person name="Fukunaga Y."/>
            <person name="Yamazaki S."/>
            <person name="Fujita N."/>
        </authorList>
    </citation>
    <scope>NUCLEOTIDE SEQUENCE [LARGE SCALE GENOMIC DNA]</scope>
    <source>
        <strain evidence="12">NBRC 102666 / KCTC 22515 / FYK2301M01</strain>
    </source>
</reference>
<dbReference type="PROSITE" id="PS00211">
    <property type="entry name" value="ABC_TRANSPORTER_1"/>
    <property type="match status" value="1"/>
</dbReference>
<organism evidence="11 12">
    <name type="scientific">Phycisphaera mikurensis (strain NBRC 102666 / KCTC 22515 / FYK2301M01)</name>
    <dbReference type="NCBI Taxonomy" id="1142394"/>
    <lineage>
        <taxon>Bacteria</taxon>
        <taxon>Pseudomonadati</taxon>
        <taxon>Planctomycetota</taxon>
        <taxon>Phycisphaerae</taxon>
        <taxon>Phycisphaerales</taxon>
        <taxon>Phycisphaeraceae</taxon>
        <taxon>Phycisphaera</taxon>
    </lineage>
</organism>
<dbReference type="Gene3D" id="1.20.1560.10">
    <property type="entry name" value="ABC transporter type 1, transmembrane domain"/>
    <property type="match status" value="1"/>
</dbReference>
<dbReference type="RefSeq" id="WP_014436735.1">
    <property type="nucleotide sequence ID" value="NC_017080.1"/>
</dbReference>
<dbReference type="PROSITE" id="PS50893">
    <property type="entry name" value="ABC_TRANSPORTER_2"/>
    <property type="match status" value="1"/>
</dbReference>
<evidence type="ECO:0000256" key="2">
    <source>
        <dbReference type="ARBA" id="ARBA00022692"/>
    </source>
</evidence>
<evidence type="ECO:0000256" key="4">
    <source>
        <dbReference type="ARBA" id="ARBA00022840"/>
    </source>
</evidence>
<feature type="compositionally biased region" description="Polar residues" evidence="7">
    <location>
        <begin position="1"/>
        <end position="11"/>
    </location>
</feature>
<evidence type="ECO:0000313" key="12">
    <source>
        <dbReference type="Proteomes" id="UP000007881"/>
    </source>
</evidence>
<evidence type="ECO:0000256" key="7">
    <source>
        <dbReference type="SAM" id="MobiDB-lite"/>
    </source>
</evidence>
<feature type="transmembrane region" description="Helical" evidence="8">
    <location>
        <begin position="205"/>
        <end position="228"/>
    </location>
</feature>
<keyword evidence="3" id="KW-0547">Nucleotide-binding</keyword>
<dbReference type="InterPro" id="IPR011527">
    <property type="entry name" value="ABC1_TM_dom"/>
</dbReference>
<dbReference type="InterPro" id="IPR036640">
    <property type="entry name" value="ABC1_TM_sf"/>
</dbReference>
<dbReference type="eggNOG" id="COG1132">
    <property type="taxonomic scope" value="Bacteria"/>
</dbReference>
<dbReference type="HOGENOM" id="CLU_000604_84_3_0"/>
<keyword evidence="6 8" id="KW-0472">Membrane</keyword>
<sequence>MSRTQASSTRFEQWKVTARARRENNEDTQMDGSAVSRDRNRGILEMIGAFWRILGHHRWMMAASLAVLSVATLLALAPPYAVKIVFDSVLGDVPLPGPARSWFGGLGTRSLALAVVVAAVVLSLAAVLLGLWSRWQATRISKRVQVDARTDLFEHASRLPLHRVQELKSGGVSSLLRDDAGAIGELLFNMIYNPWKAVVQLCGSLAVLAFIDWRLLALGLAVLPLVWITHRTWISRIRPIWRSIRGTRREIDGDATETFGGMRIVRGFGRARTETNAFVRGNDYMIRQELHGWWWMRGVDTAWAVLIPLASSLLLLYGAYRILGDREAVAAGALAAGQALTIGELTIFLLYLGMLLGPISTLAATATQLQNGLAAMERVLDVMDEPREFADVAARRGDTPPAKLDRDVVLGRVELKHVGFRYPKSGKAVLSDVSLLAEPGTTTAFVGPSGAGKTTLCNLIARFYDVTSGSITLDGRDLRDVDVDSYRRLLGIVEQDVFLFDGTIRDNIAYGRRDATPQMIEAAARDANAHGFILDLEHGYDTKIGERGVKLSGGQRQRLAIARAVLADPRVLILDEATSALDTESERLIQGSLARLMEDRTSFVIAHRLSTITGADQIVVIDRGEVLERGTHAELMEAGGVYRGMIRVQLESGGVEEAALAGG</sequence>
<evidence type="ECO:0000256" key="5">
    <source>
        <dbReference type="ARBA" id="ARBA00022989"/>
    </source>
</evidence>
<proteinExistence type="predicted"/>
<dbReference type="Proteomes" id="UP000007881">
    <property type="component" value="Chromosome"/>
</dbReference>
<dbReference type="KEGG" id="phm:PSMK_13570"/>
<dbReference type="SUPFAM" id="SSF90123">
    <property type="entry name" value="ABC transporter transmembrane region"/>
    <property type="match status" value="1"/>
</dbReference>
<accession>I0IE28</accession>
<dbReference type="InterPro" id="IPR003439">
    <property type="entry name" value="ABC_transporter-like_ATP-bd"/>
</dbReference>
<dbReference type="CDD" id="cd03251">
    <property type="entry name" value="ABCC_MsbA"/>
    <property type="match status" value="1"/>
</dbReference>
<evidence type="ECO:0000256" key="1">
    <source>
        <dbReference type="ARBA" id="ARBA00004651"/>
    </source>
</evidence>
<dbReference type="AlphaFoldDB" id="I0IE28"/>
<feature type="transmembrane region" description="Helical" evidence="8">
    <location>
        <begin position="59"/>
        <end position="81"/>
    </location>
</feature>
<keyword evidence="4 11" id="KW-0067">ATP-binding</keyword>
<feature type="transmembrane region" description="Helical" evidence="8">
    <location>
        <begin position="332"/>
        <end position="356"/>
    </location>
</feature>
<dbReference type="CDD" id="cd07346">
    <property type="entry name" value="ABC_6TM_exporters"/>
    <property type="match status" value="1"/>
</dbReference>
<feature type="region of interest" description="Disordered" evidence="7">
    <location>
        <begin position="1"/>
        <end position="34"/>
    </location>
</feature>
<comment type="subcellular location">
    <subcellularLocation>
        <location evidence="1">Cell membrane</location>
        <topology evidence="1">Multi-pass membrane protein</topology>
    </subcellularLocation>
</comment>
<dbReference type="FunFam" id="3.40.50.300:FF:000218">
    <property type="entry name" value="Multidrug ABC transporter ATP-binding protein"/>
    <property type="match status" value="1"/>
</dbReference>
<feature type="domain" description="ABC transmembrane type-1" evidence="10">
    <location>
        <begin position="62"/>
        <end position="371"/>
    </location>
</feature>
<dbReference type="GO" id="GO:0005886">
    <property type="term" value="C:plasma membrane"/>
    <property type="evidence" value="ECO:0007669"/>
    <property type="project" value="UniProtKB-SubCell"/>
</dbReference>
<dbReference type="InterPro" id="IPR003593">
    <property type="entry name" value="AAA+_ATPase"/>
</dbReference>
<evidence type="ECO:0000259" key="10">
    <source>
        <dbReference type="PROSITE" id="PS50929"/>
    </source>
</evidence>
<evidence type="ECO:0000259" key="9">
    <source>
        <dbReference type="PROSITE" id="PS50893"/>
    </source>
</evidence>
<keyword evidence="2 8" id="KW-0812">Transmembrane</keyword>
<evidence type="ECO:0000256" key="3">
    <source>
        <dbReference type="ARBA" id="ARBA00022741"/>
    </source>
</evidence>
<evidence type="ECO:0000313" key="11">
    <source>
        <dbReference type="EMBL" id="BAM03516.1"/>
    </source>
</evidence>
<dbReference type="STRING" id="1142394.PSMK_13570"/>
<dbReference type="OrthoDB" id="9762778at2"/>
<dbReference type="InterPro" id="IPR027417">
    <property type="entry name" value="P-loop_NTPase"/>
</dbReference>
<dbReference type="GO" id="GO:0005524">
    <property type="term" value="F:ATP binding"/>
    <property type="evidence" value="ECO:0007669"/>
    <property type="project" value="UniProtKB-KW"/>
</dbReference>
<dbReference type="Gene3D" id="3.40.50.300">
    <property type="entry name" value="P-loop containing nucleotide triphosphate hydrolases"/>
    <property type="match status" value="1"/>
</dbReference>
<keyword evidence="12" id="KW-1185">Reference proteome</keyword>
<feature type="transmembrane region" description="Helical" evidence="8">
    <location>
        <begin position="111"/>
        <end position="132"/>
    </location>
</feature>
<keyword evidence="5 8" id="KW-1133">Transmembrane helix</keyword>
<dbReference type="GO" id="GO:0034040">
    <property type="term" value="F:ATPase-coupled lipid transmembrane transporter activity"/>
    <property type="evidence" value="ECO:0007669"/>
    <property type="project" value="TreeGrafter"/>
</dbReference>
<feature type="domain" description="ABC transporter" evidence="9">
    <location>
        <begin position="413"/>
        <end position="648"/>
    </location>
</feature>
<dbReference type="EMBL" id="AP012338">
    <property type="protein sequence ID" value="BAM03516.1"/>
    <property type="molecule type" value="Genomic_DNA"/>
</dbReference>
<dbReference type="GO" id="GO:0016887">
    <property type="term" value="F:ATP hydrolysis activity"/>
    <property type="evidence" value="ECO:0007669"/>
    <property type="project" value="InterPro"/>
</dbReference>
<dbReference type="SUPFAM" id="SSF52540">
    <property type="entry name" value="P-loop containing nucleoside triphosphate hydrolases"/>
    <property type="match status" value="1"/>
</dbReference>
<dbReference type="GO" id="GO:0140359">
    <property type="term" value="F:ABC-type transporter activity"/>
    <property type="evidence" value="ECO:0007669"/>
    <property type="project" value="InterPro"/>
</dbReference>
<evidence type="ECO:0000256" key="6">
    <source>
        <dbReference type="ARBA" id="ARBA00023136"/>
    </source>
</evidence>
<dbReference type="Pfam" id="PF00005">
    <property type="entry name" value="ABC_tran"/>
    <property type="match status" value="1"/>
</dbReference>
<dbReference type="Pfam" id="PF00664">
    <property type="entry name" value="ABC_membrane"/>
    <property type="match status" value="1"/>
</dbReference>